<dbReference type="Pfam" id="PF03417">
    <property type="entry name" value="AAT"/>
    <property type="match status" value="1"/>
</dbReference>
<gene>
    <name evidence="2" type="ORF">ASPCADRAFT_203832</name>
</gene>
<keyword evidence="3" id="KW-1185">Reference proteome</keyword>
<sequence length="366" mass="40609">MQLKIEEPPKLVLSGTPREIGFSHGQQLQPQIKSQISIYGEMFRVNCNMSWDAVRREAEQFRATIERVTPHLHEEMQGIADGAGVELLDIVALNCRSEITFGKFTDGCTSLSWKRSENTRILAQNWDFTPLVQKNLAFMEIGQGGKPTIYMVAEAGIVGKIGFNSAGVGTCLNAIRAHPCVSSKLPIHVALRLCLESMSVDDAVRKLESLGGVGSSQHILIADRTSSLGLELSPLGNVYLQPDEYGMVTHTNHFLENRYVYEPPWLSGSPVRLARARQLSRELIDNGVLEEDSIVSQVLRERVFSDIYNAPQSVCAQEDMTRQQIARTCTLFNIVMRLDPESLGAEVVVGRPGSGEETAVMKMPWH</sequence>
<feature type="domain" description="Peptidase C45 hydrolase" evidence="1">
    <location>
        <begin position="116"/>
        <end position="318"/>
    </location>
</feature>
<dbReference type="InterPro" id="IPR005079">
    <property type="entry name" value="Peptidase_C45_hydrolase"/>
</dbReference>
<dbReference type="OMA" id="AQNWDWT"/>
<name>A0A1R3RZR0_ASPC5</name>
<evidence type="ECO:0000313" key="3">
    <source>
        <dbReference type="Proteomes" id="UP000188318"/>
    </source>
</evidence>
<dbReference type="InterPro" id="IPR047801">
    <property type="entry name" value="Peptidase_C45"/>
</dbReference>
<dbReference type="Gene3D" id="3.60.60.10">
    <property type="entry name" value="Penicillin V Acylase, Chain A"/>
    <property type="match status" value="1"/>
</dbReference>
<dbReference type="InterPro" id="IPR047794">
    <property type="entry name" value="C45_proenzyme-like"/>
</dbReference>
<dbReference type="Proteomes" id="UP000188318">
    <property type="component" value="Unassembled WGS sequence"/>
</dbReference>
<dbReference type="PANTHER" id="PTHR34180:SF1">
    <property type="entry name" value="BETA-ALANYL-DOPAMINE_CARCININE HYDROLASE"/>
    <property type="match status" value="1"/>
</dbReference>
<dbReference type="VEuPathDB" id="FungiDB:ASPCADRAFT_203832"/>
<dbReference type="NCBIfam" id="NF040521">
    <property type="entry name" value="C45_proenzyme"/>
    <property type="match status" value="1"/>
</dbReference>
<dbReference type="EMBL" id="KV907494">
    <property type="protein sequence ID" value="OOF99950.1"/>
    <property type="molecule type" value="Genomic_DNA"/>
</dbReference>
<proteinExistence type="predicted"/>
<protein>
    <recommendedName>
        <fullName evidence="1">Peptidase C45 hydrolase domain-containing protein</fullName>
    </recommendedName>
</protein>
<organism evidence="2 3">
    <name type="scientific">Aspergillus carbonarius (strain ITEM 5010)</name>
    <dbReference type="NCBI Taxonomy" id="602072"/>
    <lineage>
        <taxon>Eukaryota</taxon>
        <taxon>Fungi</taxon>
        <taxon>Dikarya</taxon>
        <taxon>Ascomycota</taxon>
        <taxon>Pezizomycotina</taxon>
        <taxon>Eurotiomycetes</taxon>
        <taxon>Eurotiomycetidae</taxon>
        <taxon>Eurotiales</taxon>
        <taxon>Aspergillaceae</taxon>
        <taxon>Aspergillus</taxon>
        <taxon>Aspergillus subgen. Circumdati</taxon>
    </lineage>
</organism>
<evidence type="ECO:0000259" key="1">
    <source>
        <dbReference type="Pfam" id="PF03417"/>
    </source>
</evidence>
<dbReference type="PANTHER" id="PTHR34180">
    <property type="entry name" value="PEPTIDASE C45"/>
    <property type="match status" value="1"/>
</dbReference>
<dbReference type="STRING" id="602072.A0A1R3RZR0"/>
<accession>A0A1R3RZR0</accession>
<dbReference type="AlphaFoldDB" id="A0A1R3RZR0"/>
<evidence type="ECO:0000313" key="2">
    <source>
        <dbReference type="EMBL" id="OOF99950.1"/>
    </source>
</evidence>
<reference evidence="3" key="1">
    <citation type="journal article" date="2017" name="Genome Biol.">
        <title>Comparative genomics reveals high biological diversity and specific adaptations in the industrially and medically important fungal genus Aspergillus.</title>
        <authorList>
            <person name="de Vries R.P."/>
            <person name="Riley R."/>
            <person name="Wiebenga A."/>
            <person name="Aguilar-Osorio G."/>
            <person name="Amillis S."/>
            <person name="Uchima C.A."/>
            <person name="Anderluh G."/>
            <person name="Asadollahi M."/>
            <person name="Askin M."/>
            <person name="Barry K."/>
            <person name="Battaglia E."/>
            <person name="Bayram O."/>
            <person name="Benocci T."/>
            <person name="Braus-Stromeyer S.A."/>
            <person name="Caldana C."/>
            <person name="Canovas D."/>
            <person name="Cerqueira G.C."/>
            <person name="Chen F."/>
            <person name="Chen W."/>
            <person name="Choi C."/>
            <person name="Clum A."/>
            <person name="Dos Santos R.A."/>
            <person name="Damasio A.R."/>
            <person name="Diallinas G."/>
            <person name="Emri T."/>
            <person name="Fekete E."/>
            <person name="Flipphi M."/>
            <person name="Freyberg S."/>
            <person name="Gallo A."/>
            <person name="Gournas C."/>
            <person name="Habgood R."/>
            <person name="Hainaut M."/>
            <person name="Harispe M.L."/>
            <person name="Henrissat B."/>
            <person name="Hilden K.S."/>
            <person name="Hope R."/>
            <person name="Hossain A."/>
            <person name="Karabika E."/>
            <person name="Karaffa L."/>
            <person name="Karanyi Z."/>
            <person name="Krasevec N."/>
            <person name="Kuo A."/>
            <person name="Kusch H."/>
            <person name="LaButti K."/>
            <person name="Lagendijk E.L."/>
            <person name="Lapidus A."/>
            <person name="Levasseur A."/>
            <person name="Lindquist E."/>
            <person name="Lipzen A."/>
            <person name="Logrieco A.F."/>
            <person name="MacCabe A."/>
            <person name="Maekelae M.R."/>
            <person name="Malavazi I."/>
            <person name="Melin P."/>
            <person name="Meyer V."/>
            <person name="Mielnichuk N."/>
            <person name="Miskei M."/>
            <person name="Molnar A.P."/>
            <person name="Mule G."/>
            <person name="Ngan C.Y."/>
            <person name="Orejas M."/>
            <person name="Orosz E."/>
            <person name="Ouedraogo J.P."/>
            <person name="Overkamp K.M."/>
            <person name="Park H.-S."/>
            <person name="Perrone G."/>
            <person name="Piumi F."/>
            <person name="Punt P.J."/>
            <person name="Ram A.F."/>
            <person name="Ramon A."/>
            <person name="Rauscher S."/>
            <person name="Record E."/>
            <person name="Riano-Pachon D.M."/>
            <person name="Robert V."/>
            <person name="Roehrig J."/>
            <person name="Ruller R."/>
            <person name="Salamov A."/>
            <person name="Salih N.S."/>
            <person name="Samson R.A."/>
            <person name="Sandor E."/>
            <person name="Sanguinetti M."/>
            <person name="Schuetze T."/>
            <person name="Sepcic K."/>
            <person name="Shelest E."/>
            <person name="Sherlock G."/>
            <person name="Sophianopoulou V."/>
            <person name="Squina F.M."/>
            <person name="Sun H."/>
            <person name="Susca A."/>
            <person name="Todd R.B."/>
            <person name="Tsang A."/>
            <person name="Unkles S.E."/>
            <person name="van de Wiele N."/>
            <person name="van Rossen-Uffink D."/>
            <person name="Oliveira J.V."/>
            <person name="Vesth T.C."/>
            <person name="Visser J."/>
            <person name="Yu J.-H."/>
            <person name="Zhou M."/>
            <person name="Andersen M.R."/>
            <person name="Archer D.B."/>
            <person name="Baker S.E."/>
            <person name="Benoit I."/>
            <person name="Brakhage A.A."/>
            <person name="Braus G.H."/>
            <person name="Fischer R."/>
            <person name="Frisvad J.C."/>
            <person name="Goldman G.H."/>
            <person name="Houbraken J."/>
            <person name="Oakley B."/>
            <person name="Pocsi I."/>
            <person name="Scazzocchio C."/>
            <person name="Seiboth B."/>
            <person name="vanKuyk P.A."/>
            <person name="Wortman J."/>
            <person name="Dyer P.S."/>
            <person name="Grigoriev I.V."/>
        </authorList>
    </citation>
    <scope>NUCLEOTIDE SEQUENCE [LARGE SCALE GENOMIC DNA]</scope>
    <source>
        <strain evidence="3">ITEM 5010</strain>
    </source>
</reference>
<dbReference type="Gene3D" id="1.10.10.2120">
    <property type="match status" value="1"/>
</dbReference>
<dbReference type="OrthoDB" id="189997at2759"/>